<feature type="domain" description="EF-hand" evidence="3">
    <location>
        <begin position="416"/>
        <end position="451"/>
    </location>
</feature>
<accession>A0A1R2BTT3</accession>
<dbReference type="InterPro" id="IPR011992">
    <property type="entry name" value="EF-hand-dom_pair"/>
</dbReference>
<protein>
    <recommendedName>
        <fullName evidence="3">EF-hand domain-containing protein</fullName>
    </recommendedName>
</protein>
<dbReference type="InterPro" id="IPR002048">
    <property type="entry name" value="EF_hand_dom"/>
</dbReference>
<feature type="coiled-coil region" evidence="2">
    <location>
        <begin position="130"/>
        <end position="164"/>
    </location>
</feature>
<evidence type="ECO:0000313" key="5">
    <source>
        <dbReference type="Proteomes" id="UP000187209"/>
    </source>
</evidence>
<reference evidence="4 5" key="1">
    <citation type="submission" date="2016-11" db="EMBL/GenBank/DDBJ databases">
        <title>The macronuclear genome of Stentor coeruleus: a giant cell with tiny introns.</title>
        <authorList>
            <person name="Slabodnick M."/>
            <person name="Ruby J.G."/>
            <person name="Reiff S.B."/>
            <person name="Swart E.C."/>
            <person name="Gosai S."/>
            <person name="Prabakaran S."/>
            <person name="Witkowska E."/>
            <person name="Larue G.E."/>
            <person name="Fisher S."/>
            <person name="Freeman R.M."/>
            <person name="Gunawardena J."/>
            <person name="Chu W."/>
            <person name="Stover N.A."/>
            <person name="Gregory B.D."/>
            <person name="Nowacki M."/>
            <person name="Derisi J."/>
            <person name="Roy S.W."/>
            <person name="Marshall W.F."/>
            <person name="Sood P."/>
        </authorList>
    </citation>
    <scope>NUCLEOTIDE SEQUENCE [LARGE SCALE GENOMIC DNA]</scope>
    <source>
        <strain evidence="4">WM001</strain>
    </source>
</reference>
<dbReference type="GO" id="GO:0005509">
    <property type="term" value="F:calcium ion binding"/>
    <property type="evidence" value="ECO:0007669"/>
    <property type="project" value="InterPro"/>
</dbReference>
<dbReference type="PROSITE" id="PS00018">
    <property type="entry name" value="EF_HAND_1"/>
    <property type="match status" value="1"/>
</dbReference>
<dbReference type="SUPFAM" id="SSF47473">
    <property type="entry name" value="EF-hand"/>
    <property type="match status" value="1"/>
</dbReference>
<evidence type="ECO:0000256" key="2">
    <source>
        <dbReference type="SAM" id="Coils"/>
    </source>
</evidence>
<dbReference type="OrthoDB" id="2021138at2759"/>
<keyword evidence="1" id="KW-0106">Calcium</keyword>
<evidence type="ECO:0000313" key="4">
    <source>
        <dbReference type="EMBL" id="OMJ80222.1"/>
    </source>
</evidence>
<proteinExistence type="predicted"/>
<dbReference type="PROSITE" id="PS50222">
    <property type="entry name" value="EF_HAND_2"/>
    <property type="match status" value="1"/>
</dbReference>
<sequence>MESISTEDLEKFSKNFNSISDLFNEKHKEKLLASFQENLKKNFSTIQPTDNINLIRAKLSMWRFNWQVLEKYLEASSINIGTICSGIISSIFSISEFAIKNWEKETNKKENSDTEINVKQEEISVILLASESLEQKVRTLTQEKEALTQELHKTQDELSATLDLLQRENKTFLHKIIALSKQTADISVPQSPSKVFRKNITPKIPNNTILMNNRINQGRELSIKQLKETIEEIYVTKIKFDEKCKENMLPVETMDQFVVTYFNQKFGLKTIIAEWTIAITKAIARYENEDAEVKLFSKILKHRINEDFRYVLYRVKDKIKSFLKAYIISNSPYMRESQVSTYLKEKMQGKLEEKEWASIVISIYSDEEYTYIVNLIKEHITSKTYSQTKSSKLTDEITFADFQNIILSYDLTTHETLLSPFAEMFKNHDIDEDGLINQDEFRKMCEILGVYERVEELISKVDPCSLGKIGFSSCVKVFSDEKVPGNKEKFSVIHSLFFSQHDNLENY</sequence>
<name>A0A1R2BTT3_9CILI</name>
<dbReference type="EMBL" id="MPUH01000433">
    <property type="protein sequence ID" value="OMJ80222.1"/>
    <property type="molecule type" value="Genomic_DNA"/>
</dbReference>
<dbReference type="Proteomes" id="UP000187209">
    <property type="component" value="Unassembled WGS sequence"/>
</dbReference>
<organism evidence="4 5">
    <name type="scientific">Stentor coeruleus</name>
    <dbReference type="NCBI Taxonomy" id="5963"/>
    <lineage>
        <taxon>Eukaryota</taxon>
        <taxon>Sar</taxon>
        <taxon>Alveolata</taxon>
        <taxon>Ciliophora</taxon>
        <taxon>Postciliodesmatophora</taxon>
        <taxon>Heterotrichea</taxon>
        <taxon>Heterotrichida</taxon>
        <taxon>Stentoridae</taxon>
        <taxon>Stentor</taxon>
    </lineage>
</organism>
<evidence type="ECO:0000259" key="3">
    <source>
        <dbReference type="PROSITE" id="PS50222"/>
    </source>
</evidence>
<gene>
    <name evidence="4" type="ORF">SteCoe_19588</name>
</gene>
<keyword evidence="2" id="KW-0175">Coiled coil</keyword>
<dbReference type="AlphaFoldDB" id="A0A1R2BTT3"/>
<comment type="caution">
    <text evidence="4">The sequence shown here is derived from an EMBL/GenBank/DDBJ whole genome shotgun (WGS) entry which is preliminary data.</text>
</comment>
<dbReference type="GO" id="GO:0005737">
    <property type="term" value="C:cytoplasm"/>
    <property type="evidence" value="ECO:0007669"/>
    <property type="project" value="TreeGrafter"/>
</dbReference>
<evidence type="ECO:0000256" key="1">
    <source>
        <dbReference type="ARBA" id="ARBA00022837"/>
    </source>
</evidence>
<dbReference type="PANTHER" id="PTHR16306:SF1">
    <property type="entry name" value="CHROMOSOME UNDETERMINED SCAFFOLD_7, WHOLE GENOME SHOTGUN SEQUENCE"/>
    <property type="match status" value="1"/>
</dbReference>
<dbReference type="Gene3D" id="1.10.238.10">
    <property type="entry name" value="EF-hand"/>
    <property type="match status" value="1"/>
</dbReference>
<keyword evidence="5" id="KW-1185">Reference proteome</keyword>
<dbReference type="InterPro" id="IPR018247">
    <property type="entry name" value="EF_Hand_1_Ca_BS"/>
</dbReference>
<dbReference type="PANTHER" id="PTHR16306">
    <property type="entry name" value="TRANSLIN-ASSOCIATED FACTOR X-INTERACTING PROTEIN 1"/>
    <property type="match status" value="1"/>
</dbReference>